<dbReference type="PRINTS" id="PR00448">
    <property type="entry name" value="NSFATTACHMNT"/>
</dbReference>
<dbReference type="AlphaFoldDB" id="A0A316WAI5"/>
<dbReference type="GO" id="GO:0006886">
    <property type="term" value="P:intracellular protein transport"/>
    <property type="evidence" value="ECO:0007669"/>
    <property type="project" value="UniProtKB-UniRule"/>
</dbReference>
<accession>A0A316WAI5</accession>
<keyword evidence="4" id="KW-0931">ER-Golgi transport</keyword>
<feature type="region of interest" description="Disordered" evidence="5">
    <location>
        <begin position="1"/>
        <end position="23"/>
    </location>
</feature>
<organism evidence="6 7">
    <name type="scientific">Ceraceosorus guamensis</name>
    <dbReference type="NCBI Taxonomy" id="1522189"/>
    <lineage>
        <taxon>Eukaryota</taxon>
        <taxon>Fungi</taxon>
        <taxon>Dikarya</taxon>
        <taxon>Basidiomycota</taxon>
        <taxon>Ustilaginomycotina</taxon>
        <taxon>Exobasidiomycetes</taxon>
        <taxon>Ceraceosorales</taxon>
        <taxon>Ceraceosoraceae</taxon>
        <taxon>Ceraceosorus</taxon>
    </lineage>
</organism>
<keyword evidence="7" id="KW-1185">Reference proteome</keyword>
<evidence type="ECO:0000256" key="1">
    <source>
        <dbReference type="ARBA" id="ARBA00010050"/>
    </source>
</evidence>
<dbReference type="SUPFAM" id="SSF48452">
    <property type="entry name" value="TPR-like"/>
    <property type="match status" value="1"/>
</dbReference>
<dbReference type="PANTHER" id="PTHR13768">
    <property type="entry name" value="SOLUBLE NSF ATTACHMENT PROTEIN SNAP"/>
    <property type="match status" value="1"/>
</dbReference>
<dbReference type="InterPro" id="IPR011990">
    <property type="entry name" value="TPR-like_helical_dom_sf"/>
</dbReference>
<comment type="subcellular location">
    <subcellularLocation>
        <location evidence="4">Membrane</location>
        <topology evidence="4">Peripheral membrane protein</topology>
    </subcellularLocation>
</comment>
<proteinExistence type="inferred from homology"/>
<dbReference type="OrthoDB" id="9984275at2759"/>
<evidence type="ECO:0000256" key="2">
    <source>
        <dbReference type="ARBA" id="ARBA00022448"/>
    </source>
</evidence>
<dbReference type="EMBL" id="KZ819359">
    <property type="protein sequence ID" value="PWN44665.1"/>
    <property type="molecule type" value="Genomic_DNA"/>
</dbReference>
<evidence type="ECO:0000256" key="4">
    <source>
        <dbReference type="RuleBase" id="RU367013"/>
    </source>
</evidence>
<comment type="function">
    <text evidence="4">Required for vesicular transport between the endoplasmic reticulum and the Golgi apparatus.</text>
</comment>
<gene>
    <name evidence="6" type="ORF">IE81DRAFT_298587</name>
</gene>
<name>A0A316WAI5_9BASI</name>
<dbReference type="InParanoid" id="A0A316WAI5"/>
<dbReference type="GO" id="GO:0019905">
    <property type="term" value="F:syntaxin binding"/>
    <property type="evidence" value="ECO:0007669"/>
    <property type="project" value="TreeGrafter"/>
</dbReference>
<comment type="similarity">
    <text evidence="1 4">Belongs to the SNAP family.</text>
</comment>
<keyword evidence="4" id="KW-0472">Membrane</keyword>
<evidence type="ECO:0000256" key="3">
    <source>
        <dbReference type="ARBA" id="ARBA00022927"/>
    </source>
</evidence>
<dbReference type="GO" id="GO:0031201">
    <property type="term" value="C:SNARE complex"/>
    <property type="evidence" value="ECO:0007669"/>
    <property type="project" value="TreeGrafter"/>
</dbReference>
<evidence type="ECO:0000313" key="7">
    <source>
        <dbReference type="Proteomes" id="UP000245783"/>
    </source>
</evidence>
<dbReference type="FunCoup" id="A0A316WAI5">
    <property type="interactions" value="309"/>
</dbReference>
<evidence type="ECO:0000256" key="5">
    <source>
        <dbReference type="SAM" id="MobiDB-lite"/>
    </source>
</evidence>
<dbReference type="RefSeq" id="XP_025371825.1">
    <property type="nucleotide sequence ID" value="XM_025512184.1"/>
</dbReference>
<dbReference type="GO" id="GO:0035494">
    <property type="term" value="P:SNARE complex disassembly"/>
    <property type="evidence" value="ECO:0007669"/>
    <property type="project" value="TreeGrafter"/>
</dbReference>
<dbReference type="GeneID" id="37034054"/>
<dbReference type="Gene3D" id="1.25.40.10">
    <property type="entry name" value="Tetratricopeptide repeat domain"/>
    <property type="match status" value="1"/>
</dbReference>
<keyword evidence="3 4" id="KW-0653">Protein transport</keyword>
<dbReference type="PANTHER" id="PTHR13768:SF8">
    <property type="entry name" value="ALPHA-SOLUBLE NSF ATTACHMENT PROTEIN"/>
    <property type="match status" value="1"/>
</dbReference>
<reference evidence="6 7" key="1">
    <citation type="journal article" date="2018" name="Mol. Biol. Evol.">
        <title>Broad Genomic Sampling Reveals a Smut Pathogenic Ancestry of the Fungal Clade Ustilaginomycotina.</title>
        <authorList>
            <person name="Kijpornyongpan T."/>
            <person name="Mondo S.J."/>
            <person name="Barry K."/>
            <person name="Sandor L."/>
            <person name="Lee J."/>
            <person name="Lipzen A."/>
            <person name="Pangilinan J."/>
            <person name="LaButti K."/>
            <person name="Hainaut M."/>
            <person name="Henrissat B."/>
            <person name="Grigoriev I.V."/>
            <person name="Spatafora J.W."/>
            <person name="Aime M.C."/>
        </authorList>
    </citation>
    <scope>NUCLEOTIDE SEQUENCE [LARGE SCALE GENOMIC DNA]</scope>
    <source>
        <strain evidence="6 7">MCA 4658</strain>
    </source>
</reference>
<keyword evidence="2 4" id="KW-0813">Transport</keyword>
<evidence type="ECO:0000313" key="6">
    <source>
        <dbReference type="EMBL" id="PWN44665.1"/>
    </source>
</evidence>
<protein>
    <submittedName>
        <fullName evidence="6">Putative SEC17-transport vesicle fusion protein</fullName>
    </submittedName>
</protein>
<dbReference type="GO" id="GO:0005774">
    <property type="term" value="C:vacuolar membrane"/>
    <property type="evidence" value="ECO:0007669"/>
    <property type="project" value="TreeGrafter"/>
</dbReference>
<dbReference type="STRING" id="1522189.A0A316WAI5"/>
<dbReference type="InterPro" id="IPR000744">
    <property type="entry name" value="NSF_attach"/>
</dbReference>
<dbReference type="Pfam" id="PF14938">
    <property type="entry name" value="SNAP"/>
    <property type="match status" value="1"/>
</dbReference>
<sequence>MSNSSAEQLLAAAEKRANSSGGWFSSKATAQEEAVEMFKAAANKFRIANRFNEAGDAFMRAGQVEEKSQDKDFAANTFFEASKCYKMGSPEKAVSALSASREILLGSGRFRQAADREKQLAELYKGDARDPQRAIQSYEKAAEWYSQEGAGATASGCYRESATLAVEIGDFKKALERWEQVAAMSLESNLTRYNVKDYYLSAGCCYLAIPDYVACSNAMGFYAQQDPSFPTTMEGRFLHSLLESCEQGDIEGFDARVMDYDRTKKIVGHMATLVRAVRKAMQDEPDLA</sequence>
<dbReference type="GO" id="GO:0005483">
    <property type="term" value="F:soluble NSF attachment protein activity"/>
    <property type="evidence" value="ECO:0007669"/>
    <property type="project" value="TreeGrafter"/>
</dbReference>
<dbReference type="CDD" id="cd15832">
    <property type="entry name" value="SNAP"/>
    <property type="match status" value="1"/>
</dbReference>
<dbReference type="Proteomes" id="UP000245783">
    <property type="component" value="Unassembled WGS sequence"/>
</dbReference>